<dbReference type="HAMAP" id="MF_00279">
    <property type="entry name" value="PdxJ"/>
    <property type="match status" value="1"/>
</dbReference>
<dbReference type="InterPro" id="IPR013785">
    <property type="entry name" value="Aldolase_TIM"/>
</dbReference>
<sequence length="247" mass="27747">MTVLSINLNKVALLRNQRDVDYPSVTGMARIALHAGAGGITVHPRPDERHTRRSDVYELADMLKRDYSSPVEFNIEGYPTEDFMDLVAETKPDQVTLVPDHPDQKTSDHGWDIPAQREWLTEIVARLHAQKARVSVFVDHVPEMALAAAEIRADRIELYTGPYFECFFRDDREQVLSLYKNTAEVARKAGLGVNAGHDLNLDNLAHFLRAIPWVDEVSIGHALTADALIYGMDGAIKAYLKEIARKS</sequence>
<comment type="subunit">
    <text evidence="4">Homooctamer; tetramer of dimers.</text>
</comment>
<comment type="pathway">
    <text evidence="4">Cofactor biosynthesis; pyridoxine 5'-phosphate biosynthesis; pyridoxine 5'-phosphate from D-erythrose 4-phosphate: step 5/5.</text>
</comment>
<proteinExistence type="inferred from homology"/>
<feature type="binding site" evidence="4">
    <location>
        <position position="50"/>
    </location>
    <ligand>
        <name>1-deoxy-D-xylulose 5-phosphate</name>
        <dbReference type="ChEBI" id="CHEBI:57792"/>
    </ligand>
</feature>
<dbReference type="NCBIfam" id="TIGR00559">
    <property type="entry name" value="pdxJ"/>
    <property type="match status" value="1"/>
</dbReference>
<evidence type="ECO:0000313" key="7">
    <source>
        <dbReference type="Proteomes" id="UP001069802"/>
    </source>
</evidence>
<organism evidence="6 7">
    <name type="scientific">Kiloniella laminariae</name>
    <dbReference type="NCBI Taxonomy" id="454162"/>
    <lineage>
        <taxon>Bacteria</taxon>
        <taxon>Pseudomonadati</taxon>
        <taxon>Pseudomonadota</taxon>
        <taxon>Alphaproteobacteria</taxon>
        <taxon>Rhodospirillales</taxon>
        <taxon>Kiloniellaceae</taxon>
        <taxon>Kiloniella</taxon>
    </lineage>
</organism>
<gene>
    <name evidence="4" type="primary">pdxJ</name>
    <name evidence="6" type="ORF">O4H49_18405</name>
</gene>
<comment type="caution">
    <text evidence="6">The sequence shown here is derived from an EMBL/GenBank/DDBJ whole genome shotgun (WGS) entry which is preliminary data.</text>
</comment>
<feature type="active site" description="Proton acceptor" evidence="4">
    <location>
        <position position="43"/>
    </location>
</feature>
<dbReference type="CDD" id="cd00003">
    <property type="entry name" value="PNPsynthase"/>
    <property type="match status" value="1"/>
</dbReference>
<feature type="binding site" evidence="4">
    <location>
        <position position="198"/>
    </location>
    <ligand>
        <name>3-amino-2-oxopropyl phosphate</name>
        <dbReference type="ChEBI" id="CHEBI:57279"/>
    </ligand>
</feature>
<feature type="active site" description="Proton acceptor" evidence="4">
    <location>
        <position position="76"/>
    </location>
</feature>
<evidence type="ECO:0000313" key="6">
    <source>
        <dbReference type="EMBL" id="MCZ4282762.1"/>
    </source>
</evidence>
<evidence type="ECO:0000256" key="5">
    <source>
        <dbReference type="NCBIfam" id="TIGR00559"/>
    </source>
</evidence>
<dbReference type="Pfam" id="PF03740">
    <property type="entry name" value="PdxJ"/>
    <property type="match status" value="1"/>
</dbReference>
<dbReference type="NCBIfam" id="NF003626">
    <property type="entry name" value="PRK05265.1-4"/>
    <property type="match status" value="1"/>
</dbReference>
<dbReference type="PANTHER" id="PTHR30456">
    <property type="entry name" value="PYRIDOXINE 5'-PHOSPHATE SYNTHASE"/>
    <property type="match status" value="1"/>
</dbReference>
<dbReference type="GO" id="GO:0033856">
    <property type="term" value="F:pyridoxine 5'-phosphate synthase activity"/>
    <property type="evidence" value="ECO:0007669"/>
    <property type="project" value="UniProtKB-EC"/>
</dbReference>
<dbReference type="EC" id="2.6.99.2" evidence="4 5"/>
<protein>
    <recommendedName>
        <fullName evidence="4 5">Pyridoxine 5'-phosphate synthase</fullName>
        <shortName evidence="4">PNP synthase</shortName>
        <ecNumber evidence="4 5">2.6.99.2</ecNumber>
    </recommendedName>
</protein>
<comment type="similarity">
    <text evidence="4">Belongs to the PNP synthase family.</text>
</comment>
<dbReference type="InterPro" id="IPR036130">
    <property type="entry name" value="Pyridoxine-5'_phos_synth"/>
</dbReference>
<comment type="catalytic activity">
    <reaction evidence="4">
        <text>3-amino-2-oxopropyl phosphate + 1-deoxy-D-xylulose 5-phosphate = pyridoxine 5'-phosphate + phosphate + 2 H2O + H(+)</text>
        <dbReference type="Rhea" id="RHEA:15265"/>
        <dbReference type="ChEBI" id="CHEBI:15377"/>
        <dbReference type="ChEBI" id="CHEBI:15378"/>
        <dbReference type="ChEBI" id="CHEBI:43474"/>
        <dbReference type="ChEBI" id="CHEBI:57279"/>
        <dbReference type="ChEBI" id="CHEBI:57792"/>
        <dbReference type="ChEBI" id="CHEBI:58589"/>
        <dbReference type="EC" id="2.6.99.2"/>
    </reaction>
</comment>
<dbReference type="EMBL" id="JAPWGY010000010">
    <property type="protein sequence ID" value="MCZ4282762.1"/>
    <property type="molecule type" value="Genomic_DNA"/>
</dbReference>
<keyword evidence="2 4" id="KW-0808">Transferase</keyword>
<feature type="site" description="Transition state stabilizer" evidence="4">
    <location>
        <position position="157"/>
    </location>
</feature>
<comment type="caution">
    <text evidence="4">Lacks conserved residue(s) required for the propagation of feature annotation.</text>
</comment>
<accession>A0ABT4LS52</accession>
<dbReference type="InterPro" id="IPR004569">
    <property type="entry name" value="PyrdxlP_synth_PdxJ"/>
</dbReference>
<dbReference type="SUPFAM" id="SSF63892">
    <property type="entry name" value="Pyridoxine 5'-phosphate synthase"/>
    <property type="match status" value="1"/>
</dbReference>
<dbReference type="PANTHER" id="PTHR30456:SF0">
    <property type="entry name" value="PYRIDOXINE 5'-PHOSPHATE SYNTHASE"/>
    <property type="match status" value="1"/>
</dbReference>
<comment type="subcellular location">
    <subcellularLocation>
        <location evidence="4">Cytoplasm</location>
    </subcellularLocation>
</comment>
<name>A0ABT4LS52_9PROT</name>
<feature type="binding site" evidence="4">
    <location>
        <position position="18"/>
    </location>
    <ligand>
        <name>3-amino-2-oxopropyl phosphate</name>
        <dbReference type="ChEBI" id="CHEBI:57279"/>
    </ligand>
</feature>
<reference evidence="6" key="1">
    <citation type="submission" date="2022-12" db="EMBL/GenBank/DDBJ databases">
        <title>Bacterial isolates from different developmental stages of Nematostella vectensis.</title>
        <authorList>
            <person name="Fraune S."/>
        </authorList>
    </citation>
    <scope>NUCLEOTIDE SEQUENCE</scope>
    <source>
        <strain evidence="6">G21630-S1</strain>
    </source>
</reference>
<keyword evidence="3 4" id="KW-0664">Pyridoxine biosynthesis</keyword>
<dbReference type="Proteomes" id="UP001069802">
    <property type="component" value="Unassembled WGS sequence"/>
</dbReference>
<feature type="binding site" evidence="4">
    <location>
        <position position="7"/>
    </location>
    <ligand>
        <name>3-amino-2-oxopropyl phosphate</name>
        <dbReference type="ChEBI" id="CHEBI:57279"/>
    </ligand>
</feature>
<feature type="binding site" evidence="4">
    <location>
        <position position="106"/>
    </location>
    <ligand>
        <name>1-deoxy-D-xylulose 5-phosphate</name>
        <dbReference type="ChEBI" id="CHEBI:57792"/>
    </ligand>
</feature>
<feature type="binding site" evidence="4">
    <location>
        <position position="45"/>
    </location>
    <ligand>
        <name>1-deoxy-D-xylulose 5-phosphate</name>
        <dbReference type="ChEBI" id="CHEBI:57792"/>
    </ligand>
</feature>
<feature type="binding site" evidence="4">
    <location>
        <begin position="220"/>
        <end position="221"/>
    </location>
    <ligand>
        <name>3-amino-2-oxopropyl phosphate</name>
        <dbReference type="ChEBI" id="CHEBI:57279"/>
    </ligand>
</feature>
<evidence type="ECO:0000256" key="3">
    <source>
        <dbReference type="ARBA" id="ARBA00023096"/>
    </source>
</evidence>
<evidence type="ECO:0000256" key="1">
    <source>
        <dbReference type="ARBA" id="ARBA00022490"/>
    </source>
</evidence>
<comment type="function">
    <text evidence="4">Catalyzes the complicated ring closure reaction between the two acyclic compounds 1-deoxy-D-xylulose-5-phosphate (DXP) and 3-amino-2-oxopropyl phosphate (1-amino-acetone-3-phosphate or AAP) to form pyridoxine 5'-phosphate (PNP) and inorganic phosphate.</text>
</comment>
<keyword evidence="7" id="KW-1185">Reference proteome</keyword>
<evidence type="ECO:0000256" key="2">
    <source>
        <dbReference type="ARBA" id="ARBA00022679"/>
    </source>
</evidence>
<feature type="active site" description="Proton donor" evidence="4">
    <location>
        <position position="197"/>
    </location>
</feature>
<keyword evidence="1 4" id="KW-0963">Cytoplasm</keyword>
<evidence type="ECO:0000256" key="4">
    <source>
        <dbReference type="HAMAP-Rule" id="MF_00279"/>
    </source>
</evidence>
<dbReference type="RefSeq" id="WP_269424905.1">
    <property type="nucleotide sequence ID" value="NZ_JAPWGY010000010.1"/>
</dbReference>
<dbReference type="Gene3D" id="3.20.20.70">
    <property type="entry name" value="Aldolase class I"/>
    <property type="match status" value="1"/>
</dbReference>